<proteinExistence type="inferred from homology"/>
<dbReference type="InterPro" id="IPR002104">
    <property type="entry name" value="Integrase_catalytic"/>
</dbReference>
<organism evidence="8 9">
    <name type="scientific">Myceligenerans crystallogenes</name>
    <dbReference type="NCBI Taxonomy" id="316335"/>
    <lineage>
        <taxon>Bacteria</taxon>
        <taxon>Bacillati</taxon>
        <taxon>Actinomycetota</taxon>
        <taxon>Actinomycetes</taxon>
        <taxon>Micrococcales</taxon>
        <taxon>Promicromonosporaceae</taxon>
        <taxon>Myceligenerans</taxon>
    </lineage>
</organism>
<dbReference type="PROSITE" id="PS51900">
    <property type="entry name" value="CB"/>
    <property type="match status" value="1"/>
</dbReference>
<reference evidence="8 9" key="1">
    <citation type="journal article" date="2019" name="Int. J. Syst. Evol. Microbiol.">
        <title>The Global Catalogue of Microorganisms (GCM) 10K type strain sequencing project: providing services to taxonomists for standard genome sequencing and annotation.</title>
        <authorList>
            <consortium name="The Broad Institute Genomics Platform"/>
            <consortium name="The Broad Institute Genome Sequencing Center for Infectious Disease"/>
            <person name="Wu L."/>
            <person name="Ma J."/>
        </authorList>
    </citation>
    <scope>NUCLEOTIDE SEQUENCE [LARGE SCALE GENOMIC DNA]</scope>
    <source>
        <strain evidence="8 9">JCM 14326</strain>
    </source>
</reference>
<dbReference type="Gene3D" id="1.10.150.130">
    <property type="match status" value="1"/>
</dbReference>
<keyword evidence="2" id="KW-0229">DNA integration</keyword>
<feature type="domain" description="Core-binding (CB)" evidence="7">
    <location>
        <begin position="80"/>
        <end position="160"/>
    </location>
</feature>
<dbReference type="InterPro" id="IPR044068">
    <property type="entry name" value="CB"/>
</dbReference>
<evidence type="ECO:0000313" key="9">
    <source>
        <dbReference type="Proteomes" id="UP001501094"/>
    </source>
</evidence>
<dbReference type="PROSITE" id="PS51898">
    <property type="entry name" value="TYR_RECOMBINASE"/>
    <property type="match status" value="1"/>
</dbReference>
<evidence type="ECO:0000259" key="7">
    <source>
        <dbReference type="PROSITE" id="PS51900"/>
    </source>
</evidence>
<name>A0ABN2N9I9_9MICO</name>
<dbReference type="InterPro" id="IPR010998">
    <property type="entry name" value="Integrase_recombinase_N"/>
</dbReference>
<comment type="caution">
    <text evidence="8">The sequence shown here is derived from an EMBL/GenBank/DDBJ whole genome shotgun (WGS) entry which is preliminary data.</text>
</comment>
<dbReference type="InterPro" id="IPR004107">
    <property type="entry name" value="Integrase_SAM-like_N"/>
</dbReference>
<evidence type="ECO:0000313" key="8">
    <source>
        <dbReference type="EMBL" id="GAA1859032.1"/>
    </source>
</evidence>
<evidence type="ECO:0000256" key="5">
    <source>
        <dbReference type="PROSITE-ProRule" id="PRU01248"/>
    </source>
</evidence>
<sequence length="388" mass="42563">MKRSTKGYPRGIDRPRGATYRARVVWEGRQVSIGHFHTLGDAKAALAIARSEVARQTFVPPKERRRLAAAVVEQEVRQSLTVRQWSETWLAGLKAAERSPGTITSYRSTLNVHILPVLGDRRLVDVTTSDIDELLADVREAKGPWANVARTVRAMFSAAAAPRVQAGGLTESPVVVSVPKPKRIRKLAPDEIPTAEQAAALRKAMPPELAIAIDLAAWCAMRLGEVLGLQRRDLENLDDPKRAMLHVRRQWHTKSNPPAYGDPKRGSARSISIPPRVAARLAEHMKEHAGSGPEGPVLPSPRDATRPISEQAFNTAWNAARKATGVRFMFHDLRHLGLSLYAQQGATLAEIMARGGHTNVDAAMIYQMSSADRDRELAARLDAVEEGA</sequence>
<evidence type="ECO:0000256" key="3">
    <source>
        <dbReference type="ARBA" id="ARBA00023125"/>
    </source>
</evidence>
<evidence type="ECO:0000256" key="4">
    <source>
        <dbReference type="ARBA" id="ARBA00023172"/>
    </source>
</evidence>
<dbReference type="InterPro" id="IPR013762">
    <property type="entry name" value="Integrase-like_cat_sf"/>
</dbReference>
<dbReference type="SUPFAM" id="SSF56349">
    <property type="entry name" value="DNA breaking-rejoining enzymes"/>
    <property type="match status" value="1"/>
</dbReference>
<evidence type="ECO:0000256" key="2">
    <source>
        <dbReference type="ARBA" id="ARBA00022908"/>
    </source>
</evidence>
<dbReference type="EMBL" id="BAAANL010000003">
    <property type="protein sequence ID" value="GAA1859032.1"/>
    <property type="molecule type" value="Genomic_DNA"/>
</dbReference>
<keyword evidence="9" id="KW-1185">Reference proteome</keyword>
<dbReference type="InterPro" id="IPR050808">
    <property type="entry name" value="Phage_Integrase"/>
</dbReference>
<protein>
    <submittedName>
        <fullName evidence="8">Site-specific integrase</fullName>
    </submittedName>
</protein>
<keyword evidence="4" id="KW-0233">DNA recombination</keyword>
<keyword evidence="3 5" id="KW-0238">DNA-binding</keyword>
<accession>A0ABN2N9I9</accession>
<gene>
    <name evidence="8" type="ORF">GCM10009751_15580</name>
</gene>
<dbReference type="CDD" id="cd00397">
    <property type="entry name" value="DNA_BRE_C"/>
    <property type="match status" value="1"/>
</dbReference>
<evidence type="ECO:0000256" key="1">
    <source>
        <dbReference type="ARBA" id="ARBA00008857"/>
    </source>
</evidence>
<dbReference type="Pfam" id="PF14659">
    <property type="entry name" value="Phage_int_SAM_3"/>
    <property type="match status" value="1"/>
</dbReference>
<dbReference type="PANTHER" id="PTHR30629:SF2">
    <property type="entry name" value="PROPHAGE INTEGRASE INTS-RELATED"/>
    <property type="match status" value="1"/>
</dbReference>
<dbReference type="Pfam" id="PF00589">
    <property type="entry name" value="Phage_integrase"/>
    <property type="match status" value="1"/>
</dbReference>
<dbReference type="Proteomes" id="UP001501094">
    <property type="component" value="Unassembled WGS sequence"/>
</dbReference>
<evidence type="ECO:0000259" key="6">
    <source>
        <dbReference type="PROSITE" id="PS51898"/>
    </source>
</evidence>
<dbReference type="PANTHER" id="PTHR30629">
    <property type="entry name" value="PROPHAGE INTEGRASE"/>
    <property type="match status" value="1"/>
</dbReference>
<dbReference type="RefSeq" id="WP_344101306.1">
    <property type="nucleotide sequence ID" value="NZ_BAAANL010000003.1"/>
</dbReference>
<dbReference type="Gene3D" id="1.10.443.10">
    <property type="entry name" value="Intergrase catalytic core"/>
    <property type="match status" value="1"/>
</dbReference>
<comment type="similarity">
    <text evidence="1">Belongs to the 'phage' integrase family.</text>
</comment>
<dbReference type="InterPro" id="IPR011010">
    <property type="entry name" value="DNA_brk_join_enz"/>
</dbReference>
<feature type="domain" description="Tyr recombinase" evidence="6">
    <location>
        <begin position="188"/>
        <end position="379"/>
    </location>
</feature>